<comment type="caution">
    <text evidence="1">The sequence shown here is derived from an EMBL/GenBank/DDBJ whole genome shotgun (WGS) entry which is preliminary data.</text>
</comment>
<proteinExistence type="predicted"/>
<evidence type="ECO:0000313" key="2">
    <source>
        <dbReference type="Proteomes" id="UP001470230"/>
    </source>
</evidence>
<organism evidence="1 2">
    <name type="scientific">Tritrichomonas musculus</name>
    <dbReference type="NCBI Taxonomy" id="1915356"/>
    <lineage>
        <taxon>Eukaryota</taxon>
        <taxon>Metamonada</taxon>
        <taxon>Parabasalia</taxon>
        <taxon>Tritrichomonadida</taxon>
        <taxon>Tritrichomonadidae</taxon>
        <taxon>Tritrichomonas</taxon>
    </lineage>
</organism>
<evidence type="ECO:0008006" key="3">
    <source>
        <dbReference type="Google" id="ProtNLM"/>
    </source>
</evidence>
<dbReference type="PANTHER" id="PTHR24159:SF5">
    <property type="entry name" value="ANK_REP_REGION DOMAIN-CONTAINING PROTEIN"/>
    <property type="match status" value="1"/>
</dbReference>
<evidence type="ECO:0000313" key="1">
    <source>
        <dbReference type="EMBL" id="KAK8888362.1"/>
    </source>
</evidence>
<protein>
    <recommendedName>
        <fullName evidence="3">DUF3447 domain-containing protein</fullName>
    </recommendedName>
</protein>
<keyword evidence="2" id="KW-1185">Reference proteome</keyword>
<dbReference type="Proteomes" id="UP001470230">
    <property type="component" value="Unassembled WGS sequence"/>
</dbReference>
<gene>
    <name evidence="1" type="ORF">M9Y10_039431</name>
</gene>
<reference evidence="1 2" key="1">
    <citation type="submission" date="2024-04" db="EMBL/GenBank/DDBJ databases">
        <title>Tritrichomonas musculus Genome.</title>
        <authorList>
            <person name="Alves-Ferreira E."/>
            <person name="Grigg M."/>
            <person name="Lorenzi H."/>
            <person name="Galac M."/>
        </authorList>
    </citation>
    <scope>NUCLEOTIDE SEQUENCE [LARGE SCALE GENOMIC DNA]</scope>
    <source>
        <strain evidence="1 2">EAF2021</strain>
    </source>
</reference>
<dbReference type="SUPFAM" id="SSF48403">
    <property type="entry name" value="Ankyrin repeat"/>
    <property type="match status" value="1"/>
</dbReference>
<dbReference type="EMBL" id="JAPFFF010000006">
    <property type="protein sequence ID" value="KAK8888362.1"/>
    <property type="molecule type" value="Genomic_DNA"/>
</dbReference>
<accession>A0ABR2KD53</accession>
<name>A0ABR2KD53_9EUKA</name>
<dbReference type="PANTHER" id="PTHR24159">
    <property type="match status" value="1"/>
</dbReference>
<dbReference type="InterPro" id="IPR036770">
    <property type="entry name" value="Ankyrin_rpt-contain_sf"/>
</dbReference>
<sequence>MSIQQYLDGMKKIQENLLDFLENEENEEENFQNLNSIFADLKIPDDPHMFKSLLYLIAKISNNHHHEQNFFSKIFKILKLFINDIKKNFSNYEIFSIFKGSNRIILFFIDEKVIVIDERIVRKLVSKDRGENLKYFMTEVKQFSEEKWFPKRLFYKRSGDIRMRRRVETKTTYIIDEIPDDFCEKRKRGRDDNPIYELIQKDMLKEFIAHINQNVIPPDERLESSTYETNSLLFKRYKISLIEYAAFFGSVQIFKYLHNEGVKLERSLWKYAVHGKNHEIIHFLKDNHVEPYDNSYKEVLKESIKCHHNELANFFLDNFLSKDDKEIQNFIFEQGIKYHNFAFIQSKLINKLSFTSLCQYDYYILVDILLKKFKIDINKKMIF</sequence>